<dbReference type="SUPFAM" id="SSF47095">
    <property type="entry name" value="HMG-box"/>
    <property type="match status" value="1"/>
</dbReference>
<dbReference type="PANTHER" id="PTHR24359">
    <property type="entry name" value="SERINE/THREONINE-PROTEIN KINASE SBK1"/>
    <property type="match status" value="1"/>
</dbReference>
<dbReference type="SUPFAM" id="SSF53335">
    <property type="entry name" value="S-adenosyl-L-methionine-dependent methyltransferases"/>
    <property type="match status" value="1"/>
</dbReference>
<dbReference type="InterPro" id="IPR009071">
    <property type="entry name" value="HMG_box_dom"/>
</dbReference>
<keyword evidence="2" id="KW-0808">Transferase</keyword>
<dbReference type="InterPro" id="IPR000719">
    <property type="entry name" value="Prot_kinase_dom"/>
</dbReference>
<dbReference type="SMART" id="SM00220">
    <property type="entry name" value="S_TKc"/>
    <property type="match status" value="1"/>
</dbReference>
<dbReference type="Proteomes" id="UP000186817">
    <property type="component" value="Unassembled WGS sequence"/>
</dbReference>
<sequence length="2562" mass="282900">MGAKRKSDSVKPAAADTSSETKKACTDKDPQSTVSPGDGPLVALAKVLMETLEKDIANEIISPMMPEFEYWDAQAFLPESKGGILPLSAELYQEKIREDKELTCMVTLREVGLAPGCNQAIEHLDMVPVFGSIVKFHDRFLDQGPETLRKFTTLISVRSESLPFPNEYEILNGSIWRFAFLYGYARSLEQDDLRDRFRKAARSFPVTFQWATDSSLIRQRVQEDQNLKSKRELAGLPIHRLSKVVVHVQKELKDGGKGFKAEDVYKYLNEVKWSAVDGKEFSKTGVTSAIKIQGRLTQRAVRLLDCMEAYLGSGKHPFGSLSALDVVCQKTNVRDGELSGKLLEFCLEAIFVRLLRGNTKSQDGGRELVRTQCVIFLGIRRIMHFLREKMGFQCWISFLGFHESQPKGILLTQSRDILSEEGLPAAMVGSERLCRESLAMLLDGVADESVEEALQGNPNMNGEDLLCTAALESCFMWKKIKELRAGEERERLVAEASAAAPAAPAPVEPAPPAPVPAQVDVQSGARSSTAEEVPVADEEPAEVPKASWKKYFPDLILPESMAETLSGKDEAVLGRLHQFACARFLAAGVQSTVTFAETPKTDLEHFLQHHPLLTSRTSGDRIVYVYDCKAHNDKFSERYPTRPFFLLPPLDESHLASCLGATAPKDKDMFIILDGRRLEAASKFRKIVNKSGTGNWKGAPSFLFRLVYDNQEFSTGGYASTRTRTSVGALPEPIETVTVLHPNFKTCELENRERRFLNLPGSSFTRALTGIRLLSSEDHSLRVPCSVMTEVQKDQVVQGDASAGGQGAAGPDPDSGSGADGLVFYPWTSEEGVFLEFLNFWAHDKAVVVSFTAGRGQLELACVRQGTQCLTLTLNAKHREVILQRLVLLVMLQTLRGSTDFVGNRRVLEERPSEGSQDMAVDAAAAPAAPPAAPVAGQSQTQAGAESDGSGVAADASLLQSFAGGTVSAAVKGSWSAIRATRAPRSVCGCKGFGHRTAMSTAYYAVPLVQWNGLLEQLKHSSAEEVYILPDKNFSLVLARTRWEAAYAACLRLVKLGRQLKEIDLAMLVLTVQPEALGHPFEVRADHLSCMGLHFGVQDETLEGAFLGLQKAKNWTCEVVLEKLTASSFPLWQISQHVPENMLTLYIVLLNGQLVESWSCDSLVLGLSCVANGSIARYMMQCMNLPRRVKAGLDPAADLVLFKSMKDACLLAGLQSEDCKKNHTILEIFLDPSMVPLPEQAPVVLTSYSTPLVFFVAKNNNPVVEVSQTHIAQDLARLAVYRRVHTALWDLKVEVAKTSLESILAPERPSSTAAPPHDVPADPWRQPARCPASPSGGHDKAADGELVCTGLYPDHPPILADMKHVHARQVQHEGVNQYVPEACQARQKKVIQADDKVKKPRQLESLATQTGMVSPEKTVELLCQAAGLVRTEKQEQLEWGSAFDGSNMPGYTLGLLRVPAKHTFGSEKAAAPAYFSLANFSMLDADGHWYEDVQSSIKGKGFCIAHGKACGMPSSHPDLVVCGFPCKSNSIMNTERFQENALAEHKQSQMSFNWALELLEKTTPKYFVLENVLGAAKSSAKASAGSAEIKETPKEHYERRMGEVLKQYSIACVGLNSAPMAENRPRLWWLGSRDEGFRANDWKKAVEDLHAQACGLQRQSMHPYFHASQEGRGKEVEGPPLHEKEALYGKYFAEQVNKAIEAKRLPKEAKAMDRQERPSARHSHLAAQNPYTQAVADCLHMALPYMYHEQDVNLDENERNCRPVVADLSQNSARARTSASGWWGTLTTSSRLYDFVSGKVLDAVQHLALLGFDISKLNLGTLTDKEICDLAGNGMSGASSGKRCTVIWLTGGGILSPTCLKGWELQQSADIWAMEFEAEECDAQARTLYKKNFPKVMLARDFGSNDFGSKEILISGKCPEKKENLEWLLQACDKYMAKCSAKIVLALASPRPPKELEGSDWTSGSHEVSWSAFSSFEASTFVTLYCKGSGRDAATGDKLAKALAAEMESRLRSGSENCRDKQLREPMLSLPTPAADAERTPAITRQLQIQAAAAKLKDSMANDNSKFRYIDASRKALKVCLAIPVPTKRSILLSASPGMDTKVGRVSLLDAMGYSSTCVNLALQPSSRKDSIHCCTLPALVSTTMLNAAAKFLRSHLGGRILQVRHPLAMKRPASRKNNPVRPRLEKKLSKAQVARCIRDTVGKKRTCYALFIEEQYPIISQELTDEGFVPEDGRIQREIMHRISVRWNGLSGKEKDTYRNAAKEEFAAQQSALTQVLHDNEATAEGPLADAPAVVGNWTFLNPNEPLWTGGNFNAYLVQHKKLLYRMMATLFHDARDYNQELRVLNEVNKQESASFHHEVFLVAMESTVSTSPVRCLIQQWLPMLDEIAEPMRGSKLAAVASQLARALTHLHGLGVLHLDVRGKSVFWSERECLAKLGRFHRSRAMDSQEPLLYPPYAASHRPPECFLCPLAKMPINPKTESWAFGVTLVKLATGKPPFKEVTETLNFNWAEDPMTKNEAFESLPDQVRLVMLRLLAAEDNRMQLNDFLQSDLLTRLSVEW</sequence>
<feature type="region of interest" description="Disordered" evidence="1">
    <location>
        <begin position="1306"/>
        <end position="1341"/>
    </location>
</feature>
<keyword evidence="2" id="KW-0418">Kinase</keyword>
<protein>
    <submittedName>
        <fullName evidence="2">Serine/threonine-protein kinase Nek5</fullName>
    </submittedName>
</protein>
<dbReference type="OrthoDB" id="412570at2759"/>
<feature type="region of interest" description="Disordered" evidence="1">
    <location>
        <begin position="502"/>
        <end position="541"/>
    </location>
</feature>
<gene>
    <name evidence="2" type="primary">Nek5</name>
    <name evidence="2" type="ORF">AK812_SmicGene4576</name>
</gene>
<dbReference type="InterPro" id="IPR036910">
    <property type="entry name" value="HMG_box_dom_sf"/>
</dbReference>
<dbReference type="InterPro" id="IPR001525">
    <property type="entry name" value="C5_MeTfrase"/>
</dbReference>
<dbReference type="InterPro" id="IPR029063">
    <property type="entry name" value="SAM-dependent_MTases_sf"/>
</dbReference>
<feature type="compositionally biased region" description="Pro residues" evidence="1">
    <location>
        <begin position="503"/>
        <end position="515"/>
    </location>
</feature>
<comment type="caution">
    <text evidence="2">The sequence shown here is derived from an EMBL/GenBank/DDBJ whole genome shotgun (WGS) entry which is preliminary data.</text>
</comment>
<feature type="region of interest" description="Disordered" evidence="1">
    <location>
        <begin position="1"/>
        <end position="37"/>
    </location>
</feature>
<dbReference type="CDD" id="cd00084">
    <property type="entry name" value="HMG-box_SF"/>
    <property type="match status" value="1"/>
</dbReference>
<dbReference type="Pfam" id="PF00145">
    <property type="entry name" value="DNA_methylase"/>
    <property type="match status" value="1"/>
</dbReference>
<evidence type="ECO:0000313" key="3">
    <source>
        <dbReference type="Proteomes" id="UP000186817"/>
    </source>
</evidence>
<dbReference type="InterPro" id="IPR011009">
    <property type="entry name" value="Kinase-like_dom_sf"/>
</dbReference>
<evidence type="ECO:0000256" key="1">
    <source>
        <dbReference type="SAM" id="MobiDB-lite"/>
    </source>
</evidence>
<feature type="compositionally biased region" description="Basic and acidic residues" evidence="1">
    <location>
        <begin position="19"/>
        <end position="30"/>
    </location>
</feature>
<evidence type="ECO:0000313" key="2">
    <source>
        <dbReference type="EMBL" id="OLQ11556.1"/>
    </source>
</evidence>
<dbReference type="SUPFAM" id="SSF56112">
    <property type="entry name" value="Protein kinase-like (PK-like)"/>
    <property type="match status" value="1"/>
</dbReference>
<dbReference type="Gene3D" id="1.10.510.10">
    <property type="entry name" value="Transferase(Phosphotransferase) domain 1"/>
    <property type="match status" value="1"/>
</dbReference>
<dbReference type="PANTHER" id="PTHR24359:SF1">
    <property type="entry name" value="INHIBITOR OF NUCLEAR FACTOR KAPPA-B KINASE EPSILON SUBUNIT HOMOLOG 1-RELATED"/>
    <property type="match status" value="1"/>
</dbReference>
<name>A0A1Q9EVU1_SYMMI</name>
<dbReference type="GO" id="GO:0004674">
    <property type="term" value="F:protein serine/threonine kinase activity"/>
    <property type="evidence" value="ECO:0007669"/>
    <property type="project" value="TreeGrafter"/>
</dbReference>
<keyword evidence="3" id="KW-1185">Reference proteome</keyword>
<proteinExistence type="predicted"/>
<dbReference type="GO" id="GO:0005524">
    <property type="term" value="F:ATP binding"/>
    <property type="evidence" value="ECO:0007669"/>
    <property type="project" value="InterPro"/>
</dbReference>
<organism evidence="2 3">
    <name type="scientific">Symbiodinium microadriaticum</name>
    <name type="common">Dinoflagellate</name>
    <name type="synonym">Zooxanthella microadriatica</name>
    <dbReference type="NCBI Taxonomy" id="2951"/>
    <lineage>
        <taxon>Eukaryota</taxon>
        <taxon>Sar</taxon>
        <taxon>Alveolata</taxon>
        <taxon>Dinophyceae</taxon>
        <taxon>Suessiales</taxon>
        <taxon>Symbiodiniaceae</taxon>
        <taxon>Symbiodinium</taxon>
    </lineage>
</organism>
<dbReference type="PROSITE" id="PS50011">
    <property type="entry name" value="PROTEIN_KINASE_DOM"/>
    <property type="match status" value="1"/>
</dbReference>
<accession>A0A1Q9EVU1</accession>
<dbReference type="Gene3D" id="1.10.30.10">
    <property type="entry name" value="High mobility group box domain"/>
    <property type="match status" value="1"/>
</dbReference>
<dbReference type="Pfam" id="PF00069">
    <property type="entry name" value="Pkinase"/>
    <property type="match status" value="1"/>
</dbReference>
<dbReference type="EMBL" id="LSRX01000057">
    <property type="protein sequence ID" value="OLQ11556.1"/>
    <property type="molecule type" value="Genomic_DNA"/>
</dbReference>
<reference evidence="2 3" key="1">
    <citation type="submission" date="2016-02" db="EMBL/GenBank/DDBJ databases">
        <title>Genome analysis of coral dinoflagellate symbionts highlights evolutionary adaptations to a symbiotic lifestyle.</title>
        <authorList>
            <person name="Aranda M."/>
            <person name="Li Y."/>
            <person name="Liew Y.J."/>
            <person name="Baumgarten S."/>
            <person name="Simakov O."/>
            <person name="Wilson M."/>
            <person name="Piel J."/>
            <person name="Ashoor H."/>
            <person name="Bougouffa S."/>
            <person name="Bajic V.B."/>
            <person name="Ryu T."/>
            <person name="Ravasi T."/>
            <person name="Bayer T."/>
            <person name="Micklem G."/>
            <person name="Kim H."/>
            <person name="Bhak J."/>
            <person name="Lajeunesse T.C."/>
            <person name="Voolstra C.R."/>
        </authorList>
    </citation>
    <scope>NUCLEOTIDE SEQUENCE [LARGE SCALE GENOMIC DNA]</scope>
    <source>
        <strain evidence="2 3">CCMP2467</strain>
    </source>
</reference>
<dbReference type="Gene3D" id="3.40.50.150">
    <property type="entry name" value="Vaccinia Virus protein VP39"/>
    <property type="match status" value="1"/>
</dbReference>
<dbReference type="SMART" id="SM00398">
    <property type="entry name" value="HMG"/>
    <property type="match status" value="1"/>
</dbReference>
<dbReference type="GO" id="GO:0008168">
    <property type="term" value="F:methyltransferase activity"/>
    <property type="evidence" value="ECO:0007669"/>
    <property type="project" value="InterPro"/>
</dbReference>
<feature type="region of interest" description="Disordered" evidence="1">
    <location>
        <begin position="930"/>
        <end position="949"/>
    </location>
</feature>